<dbReference type="GO" id="GO:0005737">
    <property type="term" value="C:cytoplasm"/>
    <property type="evidence" value="ECO:0007669"/>
    <property type="project" value="TreeGrafter"/>
</dbReference>
<dbReference type="GO" id="GO:0031463">
    <property type="term" value="C:Cul3-RING ubiquitin ligase complex"/>
    <property type="evidence" value="ECO:0007669"/>
    <property type="project" value="TreeGrafter"/>
</dbReference>
<reference evidence="3 4" key="1">
    <citation type="journal article" date="2017" name="Gigascience">
        <title>Draft genome of the honey bee ectoparasitic mite, Tropilaelaps mercedesae, is shaped by the parasitic life history.</title>
        <authorList>
            <person name="Dong X."/>
            <person name="Armstrong S.D."/>
            <person name="Xia D."/>
            <person name="Makepeace B.L."/>
            <person name="Darby A.C."/>
            <person name="Kadowaki T."/>
        </authorList>
    </citation>
    <scope>NUCLEOTIDE SEQUENCE [LARGE SCALE GENOMIC DNA]</scope>
    <source>
        <strain evidence="3">Wuxi-XJTLU</strain>
    </source>
</reference>
<feature type="domain" description="BTB" evidence="2">
    <location>
        <begin position="26"/>
        <end position="185"/>
    </location>
</feature>
<dbReference type="PANTHER" id="PTHR14958:SF29">
    <property type="entry name" value="INSOMNIAC, ISOFORM B"/>
    <property type="match status" value="1"/>
</dbReference>
<dbReference type="EMBL" id="MNPL01000445">
    <property type="protein sequence ID" value="OQR80006.1"/>
    <property type="molecule type" value="Genomic_DNA"/>
</dbReference>
<dbReference type="InterPro" id="IPR000210">
    <property type="entry name" value="BTB/POZ_dom"/>
</dbReference>
<dbReference type="Gene3D" id="3.30.710.10">
    <property type="entry name" value="Potassium Channel Kv1.1, Chain A"/>
    <property type="match status" value="1"/>
</dbReference>
<dbReference type="GO" id="GO:0097602">
    <property type="term" value="F:cullin family protein binding"/>
    <property type="evidence" value="ECO:0007669"/>
    <property type="project" value="TreeGrafter"/>
</dbReference>
<sequence length="186" mass="21002">MNFNFGNGSRPAQPQQAQQGRRNSTQWVRLNVGGTHFLTTKTTLARDTNSFLYRLCQDDPDLNSDTMELPQEFYVPIAHTTAFPPLDGATECEFGCWCILSYHLPAISLLQACDVGVPSPTLRIPDETGAYMIDRDPTYFGPILNYLRHGKLIIEKNLSEEGVLEEAEFYNITELIKVIFQRVLVA</sequence>
<dbReference type="Gene3D" id="6.10.140.750">
    <property type="match status" value="1"/>
</dbReference>
<dbReference type="Pfam" id="PF02214">
    <property type="entry name" value="BTB_2"/>
    <property type="match status" value="2"/>
</dbReference>
<dbReference type="GO" id="GO:0043161">
    <property type="term" value="P:proteasome-mediated ubiquitin-dependent protein catabolic process"/>
    <property type="evidence" value="ECO:0007669"/>
    <property type="project" value="TreeGrafter"/>
</dbReference>
<keyword evidence="4" id="KW-1185">Reference proteome</keyword>
<comment type="caution">
    <text evidence="3">The sequence shown here is derived from an EMBL/GenBank/DDBJ whole genome shotgun (WGS) entry which is preliminary data.</text>
</comment>
<evidence type="ECO:0000313" key="4">
    <source>
        <dbReference type="Proteomes" id="UP000192247"/>
    </source>
</evidence>
<accession>A0A1V9Y2N8</accession>
<dbReference type="InterPro" id="IPR003131">
    <property type="entry name" value="T1-type_BTB"/>
</dbReference>
<dbReference type="AlphaFoldDB" id="A0A1V9Y2N8"/>
<dbReference type="SUPFAM" id="SSF54695">
    <property type="entry name" value="POZ domain"/>
    <property type="match status" value="1"/>
</dbReference>
<evidence type="ECO:0000259" key="2">
    <source>
        <dbReference type="SMART" id="SM00225"/>
    </source>
</evidence>
<organism evidence="3 4">
    <name type="scientific">Tropilaelaps mercedesae</name>
    <dbReference type="NCBI Taxonomy" id="418985"/>
    <lineage>
        <taxon>Eukaryota</taxon>
        <taxon>Metazoa</taxon>
        <taxon>Ecdysozoa</taxon>
        <taxon>Arthropoda</taxon>
        <taxon>Chelicerata</taxon>
        <taxon>Arachnida</taxon>
        <taxon>Acari</taxon>
        <taxon>Parasitiformes</taxon>
        <taxon>Mesostigmata</taxon>
        <taxon>Gamasina</taxon>
        <taxon>Dermanyssoidea</taxon>
        <taxon>Laelapidae</taxon>
        <taxon>Tropilaelaps</taxon>
    </lineage>
</organism>
<dbReference type="GO" id="GO:0051260">
    <property type="term" value="P:protein homooligomerization"/>
    <property type="evidence" value="ECO:0007669"/>
    <property type="project" value="InterPro"/>
</dbReference>
<dbReference type="InterPro" id="IPR011333">
    <property type="entry name" value="SKP1/BTB/POZ_sf"/>
</dbReference>
<proteinExistence type="predicted"/>
<dbReference type="OrthoDB" id="1244179at2759"/>
<dbReference type="InParanoid" id="A0A1V9Y2N8"/>
<evidence type="ECO:0000256" key="1">
    <source>
        <dbReference type="SAM" id="MobiDB-lite"/>
    </source>
</evidence>
<dbReference type="STRING" id="418985.A0A1V9Y2N8"/>
<dbReference type="CDD" id="cd18362">
    <property type="entry name" value="BTB_POZ_KCTD2-like"/>
    <property type="match status" value="1"/>
</dbReference>
<dbReference type="Proteomes" id="UP000192247">
    <property type="component" value="Unassembled WGS sequence"/>
</dbReference>
<protein>
    <submittedName>
        <fullName evidence="3">BTB/POZ domain-containing protein KCTD2-like</fullName>
    </submittedName>
</protein>
<dbReference type="PANTHER" id="PTHR14958">
    <property type="entry name" value="POTASSIUM CHANNEL TETRAMERISATION DOMAIN CONTAINING PROTEIN"/>
    <property type="match status" value="1"/>
</dbReference>
<gene>
    <name evidence="3" type="ORF">BIW11_05351</name>
</gene>
<name>A0A1V9Y2N8_9ACAR</name>
<dbReference type="FunFam" id="3.30.710.10:FF:000113">
    <property type="entry name" value="BTB/POZ domain-containing protein KCTD5"/>
    <property type="match status" value="1"/>
</dbReference>
<dbReference type="SMART" id="SM00225">
    <property type="entry name" value="BTB"/>
    <property type="match status" value="1"/>
</dbReference>
<evidence type="ECO:0000313" key="3">
    <source>
        <dbReference type="EMBL" id="OQR80006.1"/>
    </source>
</evidence>
<feature type="region of interest" description="Disordered" evidence="1">
    <location>
        <begin position="1"/>
        <end position="24"/>
    </location>
</feature>